<accession>A0A445M2A0</accession>
<name>A0A445M2A0_GLYSO</name>
<protein>
    <submittedName>
        <fullName evidence="1">Uncharacterized protein</fullName>
    </submittedName>
</protein>
<dbReference type="AlphaFoldDB" id="A0A445M2A0"/>
<proteinExistence type="predicted"/>
<reference evidence="1 2" key="1">
    <citation type="submission" date="2018-09" db="EMBL/GenBank/DDBJ databases">
        <title>A high-quality reference genome of wild soybean provides a powerful tool to mine soybean genomes.</title>
        <authorList>
            <person name="Xie M."/>
            <person name="Chung C.Y.L."/>
            <person name="Li M.-W."/>
            <person name="Wong F.-L."/>
            <person name="Chan T.-F."/>
            <person name="Lam H.-M."/>
        </authorList>
    </citation>
    <scope>NUCLEOTIDE SEQUENCE [LARGE SCALE GENOMIC DNA]</scope>
    <source>
        <strain evidence="2">cv. W05</strain>
        <tissue evidence="1">Hypocotyl of etiolated seedlings</tissue>
    </source>
</reference>
<evidence type="ECO:0000313" key="1">
    <source>
        <dbReference type="EMBL" id="RZC29593.1"/>
    </source>
</evidence>
<dbReference type="EMBL" id="QZWG01000001">
    <property type="protein sequence ID" value="RZC29593.1"/>
    <property type="molecule type" value="Genomic_DNA"/>
</dbReference>
<gene>
    <name evidence="1" type="ORF">D0Y65_001247</name>
</gene>
<dbReference type="Proteomes" id="UP000289340">
    <property type="component" value="Chromosome 1"/>
</dbReference>
<organism evidence="1 2">
    <name type="scientific">Glycine soja</name>
    <name type="common">Wild soybean</name>
    <dbReference type="NCBI Taxonomy" id="3848"/>
    <lineage>
        <taxon>Eukaryota</taxon>
        <taxon>Viridiplantae</taxon>
        <taxon>Streptophyta</taxon>
        <taxon>Embryophyta</taxon>
        <taxon>Tracheophyta</taxon>
        <taxon>Spermatophyta</taxon>
        <taxon>Magnoliopsida</taxon>
        <taxon>eudicotyledons</taxon>
        <taxon>Gunneridae</taxon>
        <taxon>Pentapetalae</taxon>
        <taxon>rosids</taxon>
        <taxon>fabids</taxon>
        <taxon>Fabales</taxon>
        <taxon>Fabaceae</taxon>
        <taxon>Papilionoideae</taxon>
        <taxon>50 kb inversion clade</taxon>
        <taxon>NPAAA clade</taxon>
        <taxon>indigoferoid/millettioid clade</taxon>
        <taxon>Phaseoleae</taxon>
        <taxon>Glycine</taxon>
        <taxon>Glycine subgen. Soja</taxon>
    </lineage>
</organism>
<evidence type="ECO:0000313" key="2">
    <source>
        <dbReference type="Proteomes" id="UP000289340"/>
    </source>
</evidence>
<comment type="caution">
    <text evidence="1">The sequence shown here is derived from an EMBL/GenBank/DDBJ whole genome shotgun (WGS) entry which is preliminary data.</text>
</comment>
<sequence length="72" mass="7456">MAVVGTIGRVPFAEVRETQCEGGHDGVVGGMSSGNSALGHLWHVGRAHAVVAGFEKGIDPDFEPVLSMTPLN</sequence>
<keyword evidence="2" id="KW-1185">Reference proteome</keyword>